<dbReference type="CDD" id="cd00037">
    <property type="entry name" value="CLECT"/>
    <property type="match status" value="1"/>
</dbReference>
<evidence type="ECO:0000259" key="2">
    <source>
        <dbReference type="PROSITE" id="PS50041"/>
    </source>
</evidence>
<feature type="signal peptide" evidence="1">
    <location>
        <begin position="1"/>
        <end position="19"/>
    </location>
</feature>
<dbReference type="PANTHER" id="PTHR22803">
    <property type="entry name" value="MANNOSE, PHOSPHOLIPASE, LECTIN RECEPTOR RELATED"/>
    <property type="match status" value="1"/>
</dbReference>
<dbReference type="InterPro" id="IPR050111">
    <property type="entry name" value="C-type_lectin/snaclec_domain"/>
</dbReference>
<gene>
    <name evidence="3" type="ORF">ElyMa_002850500</name>
</gene>
<dbReference type="AlphaFoldDB" id="A0AAV4HXJ3"/>
<dbReference type="SUPFAM" id="SSF56436">
    <property type="entry name" value="C-type lectin-like"/>
    <property type="match status" value="2"/>
</dbReference>
<dbReference type="Proteomes" id="UP000762676">
    <property type="component" value="Unassembled WGS sequence"/>
</dbReference>
<keyword evidence="4" id="KW-1185">Reference proteome</keyword>
<proteinExistence type="predicted"/>
<sequence length="255" mass="29136">MSEMLLLMLLSLVLGGATGELPGNNGRCPVGWTFSPSSSTCFLLFYNKLDWTDARLTCKEYGGDLVKIKDDEMNTLIYERINRTLSKIYWIGLHSHGEENKFYWLDEQVEVTNIEWTPDNENATSLNSSCVSVRGLPSQPGQWTAYSCQASCGFICERPVDPAPLTPDIRYPDTEQYWVGLKGNPEHLTHQSEDESKHVPHMDWSIVEPGVSKKVPCPRDRDFGKLWWDNLCDELHRYICEKPLYTEVPIQSNIV</sequence>
<reference evidence="3 4" key="1">
    <citation type="journal article" date="2021" name="Elife">
        <title>Chloroplast acquisition without the gene transfer in kleptoplastic sea slugs, Plakobranchus ocellatus.</title>
        <authorList>
            <person name="Maeda T."/>
            <person name="Takahashi S."/>
            <person name="Yoshida T."/>
            <person name="Shimamura S."/>
            <person name="Takaki Y."/>
            <person name="Nagai Y."/>
            <person name="Toyoda A."/>
            <person name="Suzuki Y."/>
            <person name="Arimoto A."/>
            <person name="Ishii H."/>
            <person name="Satoh N."/>
            <person name="Nishiyama T."/>
            <person name="Hasebe M."/>
            <person name="Maruyama T."/>
            <person name="Minagawa J."/>
            <person name="Obokata J."/>
            <person name="Shigenobu S."/>
        </authorList>
    </citation>
    <scope>NUCLEOTIDE SEQUENCE [LARGE SCALE GENOMIC DNA]</scope>
</reference>
<dbReference type="PROSITE" id="PS50041">
    <property type="entry name" value="C_TYPE_LECTIN_2"/>
    <property type="match status" value="2"/>
</dbReference>
<name>A0AAV4HXJ3_9GAST</name>
<dbReference type="SMART" id="SM00034">
    <property type="entry name" value="CLECT"/>
    <property type="match status" value="1"/>
</dbReference>
<dbReference type="EMBL" id="BMAT01005897">
    <property type="protein sequence ID" value="GFS01927.1"/>
    <property type="molecule type" value="Genomic_DNA"/>
</dbReference>
<evidence type="ECO:0000256" key="1">
    <source>
        <dbReference type="SAM" id="SignalP"/>
    </source>
</evidence>
<feature type="chain" id="PRO_5043506563" evidence="1">
    <location>
        <begin position="20"/>
        <end position="255"/>
    </location>
</feature>
<dbReference type="InterPro" id="IPR016187">
    <property type="entry name" value="CTDL_fold"/>
</dbReference>
<feature type="domain" description="C-type lectin" evidence="2">
    <location>
        <begin position="37"/>
        <end position="157"/>
    </location>
</feature>
<organism evidence="3 4">
    <name type="scientific">Elysia marginata</name>
    <dbReference type="NCBI Taxonomy" id="1093978"/>
    <lineage>
        <taxon>Eukaryota</taxon>
        <taxon>Metazoa</taxon>
        <taxon>Spiralia</taxon>
        <taxon>Lophotrochozoa</taxon>
        <taxon>Mollusca</taxon>
        <taxon>Gastropoda</taxon>
        <taxon>Heterobranchia</taxon>
        <taxon>Euthyneura</taxon>
        <taxon>Panpulmonata</taxon>
        <taxon>Sacoglossa</taxon>
        <taxon>Placobranchoidea</taxon>
        <taxon>Plakobranchidae</taxon>
        <taxon>Elysia</taxon>
    </lineage>
</organism>
<dbReference type="Pfam" id="PF00059">
    <property type="entry name" value="Lectin_C"/>
    <property type="match status" value="1"/>
</dbReference>
<accession>A0AAV4HXJ3</accession>
<dbReference type="InterPro" id="IPR001304">
    <property type="entry name" value="C-type_lectin-like"/>
</dbReference>
<protein>
    <submittedName>
        <fullName evidence="3">Macrophage mannose receptor 1</fullName>
    </submittedName>
</protein>
<feature type="domain" description="C-type lectin" evidence="2">
    <location>
        <begin position="177"/>
        <end position="241"/>
    </location>
</feature>
<keyword evidence="1" id="KW-0732">Signal</keyword>
<dbReference type="Gene3D" id="3.10.100.10">
    <property type="entry name" value="Mannose-Binding Protein A, subunit A"/>
    <property type="match status" value="1"/>
</dbReference>
<comment type="caution">
    <text evidence="3">The sequence shown here is derived from an EMBL/GenBank/DDBJ whole genome shotgun (WGS) entry which is preliminary data.</text>
</comment>
<evidence type="ECO:0000313" key="3">
    <source>
        <dbReference type="EMBL" id="GFS01927.1"/>
    </source>
</evidence>
<evidence type="ECO:0000313" key="4">
    <source>
        <dbReference type="Proteomes" id="UP000762676"/>
    </source>
</evidence>
<dbReference type="InterPro" id="IPR016186">
    <property type="entry name" value="C-type_lectin-like/link_sf"/>
</dbReference>
<keyword evidence="3" id="KW-0675">Receptor</keyword>